<protein>
    <submittedName>
        <fullName evidence="2">Uncharacterized protein</fullName>
    </submittedName>
</protein>
<dbReference type="RefSeq" id="WP_210758237.1">
    <property type="nucleotide sequence ID" value="NZ_CP060139.1"/>
</dbReference>
<proteinExistence type="predicted"/>
<sequence length="52" mass="5736">MKKLIPVAALLLIAAACSKNDDREELYQEPQPIVTDTSNDIPPEDEIIIGQD</sequence>
<evidence type="ECO:0000313" key="2">
    <source>
        <dbReference type="EMBL" id="QNR23702.1"/>
    </source>
</evidence>
<name>A0A7H0VDA4_9FLAO</name>
<evidence type="ECO:0000313" key="3">
    <source>
        <dbReference type="Proteomes" id="UP000516305"/>
    </source>
</evidence>
<dbReference type="EMBL" id="CP060139">
    <property type="protein sequence ID" value="QNR23702.1"/>
    <property type="molecule type" value="Genomic_DNA"/>
</dbReference>
<gene>
    <name evidence="2" type="ORF">H4K34_15180</name>
</gene>
<dbReference type="Proteomes" id="UP000516305">
    <property type="component" value="Chromosome"/>
</dbReference>
<dbReference type="AlphaFoldDB" id="A0A7H0VDA4"/>
<keyword evidence="3" id="KW-1185">Reference proteome</keyword>
<evidence type="ECO:0000256" key="1">
    <source>
        <dbReference type="SAM" id="MobiDB-lite"/>
    </source>
</evidence>
<feature type="region of interest" description="Disordered" evidence="1">
    <location>
        <begin position="22"/>
        <end position="52"/>
    </location>
</feature>
<accession>A0A7H0VDA4</accession>
<dbReference type="PROSITE" id="PS51257">
    <property type="entry name" value="PROKAR_LIPOPROTEIN"/>
    <property type="match status" value="1"/>
</dbReference>
<dbReference type="KEGG" id="chyd:H4K34_15180"/>
<reference evidence="2 3" key="1">
    <citation type="submission" date="2020-08" db="EMBL/GenBank/DDBJ databases">
        <title>Croceimicrobium hydrocarbonivorans gen. nov., sp. nov., a novel marine bacterium isolated from a bacterial consortium that degrades polyethylene terephthalate.</title>
        <authorList>
            <person name="Liu R."/>
        </authorList>
    </citation>
    <scope>NUCLEOTIDE SEQUENCE [LARGE SCALE GENOMIC DNA]</scope>
    <source>
        <strain evidence="2 3">A20-9</strain>
    </source>
</reference>
<feature type="compositionally biased region" description="Acidic residues" evidence="1">
    <location>
        <begin position="42"/>
        <end position="52"/>
    </location>
</feature>
<organism evidence="2 3">
    <name type="scientific">Croceimicrobium hydrocarbonivorans</name>
    <dbReference type="NCBI Taxonomy" id="2761580"/>
    <lineage>
        <taxon>Bacteria</taxon>
        <taxon>Pseudomonadati</taxon>
        <taxon>Bacteroidota</taxon>
        <taxon>Flavobacteriia</taxon>
        <taxon>Flavobacteriales</taxon>
        <taxon>Owenweeksiaceae</taxon>
        <taxon>Croceimicrobium</taxon>
    </lineage>
</organism>